<gene>
    <name evidence="4 7" type="primary">prmC</name>
    <name evidence="7" type="ORF">ACFPIK_08825</name>
</gene>
<keyword evidence="2 4" id="KW-0808">Transferase</keyword>
<reference evidence="8" key="1">
    <citation type="journal article" date="2019" name="Int. J. Syst. Evol. Microbiol.">
        <title>The Global Catalogue of Microorganisms (GCM) 10K type strain sequencing project: providing services to taxonomists for standard genome sequencing and annotation.</title>
        <authorList>
            <consortium name="The Broad Institute Genomics Platform"/>
            <consortium name="The Broad Institute Genome Sequencing Center for Infectious Disease"/>
            <person name="Wu L."/>
            <person name="Ma J."/>
        </authorList>
    </citation>
    <scope>NUCLEOTIDE SEQUENCE [LARGE SCALE GENOMIC DNA]</scope>
    <source>
        <strain evidence="8">CGMCC 1.7030</strain>
    </source>
</reference>
<feature type="binding site" evidence="4">
    <location>
        <position position="183"/>
    </location>
    <ligand>
        <name>S-adenosyl-L-methionine</name>
        <dbReference type="ChEBI" id="CHEBI:59789"/>
    </ligand>
</feature>
<dbReference type="Gene3D" id="3.40.50.150">
    <property type="entry name" value="Vaccinia Virus protein VP39"/>
    <property type="match status" value="1"/>
</dbReference>
<dbReference type="Proteomes" id="UP001596163">
    <property type="component" value="Unassembled WGS sequence"/>
</dbReference>
<comment type="caution">
    <text evidence="4">Lacks conserved residue(s) required for the propagation of feature annotation.</text>
</comment>
<comment type="function">
    <text evidence="4">Methylates the class 1 translation termination release factors RF1/PrfA and RF2/PrfB on the glutamine residue of the universally conserved GGQ motif.</text>
</comment>
<feature type="domain" description="Methyltransferase" evidence="5">
    <location>
        <begin position="109"/>
        <end position="242"/>
    </location>
</feature>
<dbReference type="EMBL" id="JBHSKS010000005">
    <property type="protein sequence ID" value="MFC5191869.1"/>
    <property type="molecule type" value="Genomic_DNA"/>
</dbReference>
<keyword evidence="8" id="KW-1185">Reference proteome</keyword>
<evidence type="ECO:0000313" key="7">
    <source>
        <dbReference type="EMBL" id="MFC5191869.1"/>
    </source>
</evidence>
<proteinExistence type="inferred from homology"/>
<comment type="similarity">
    <text evidence="4">Belongs to the protein N5-glutamine methyltransferase family. PrmC subfamily.</text>
</comment>
<dbReference type="RefSeq" id="WP_377914317.1">
    <property type="nucleotide sequence ID" value="NZ_JBHSKS010000005.1"/>
</dbReference>
<keyword evidence="3 4" id="KW-0949">S-adenosyl-L-methionine</keyword>
<feature type="binding site" evidence="4">
    <location>
        <begin position="183"/>
        <end position="186"/>
    </location>
    <ligand>
        <name>substrate</name>
    </ligand>
</feature>
<dbReference type="NCBIfam" id="TIGR00536">
    <property type="entry name" value="hemK_fam"/>
    <property type="match status" value="1"/>
</dbReference>
<dbReference type="PANTHER" id="PTHR18895:SF74">
    <property type="entry name" value="MTRF1L RELEASE FACTOR GLUTAMINE METHYLTRANSFERASE"/>
    <property type="match status" value="1"/>
</dbReference>
<comment type="caution">
    <text evidence="7">The sequence shown here is derived from an EMBL/GenBank/DDBJ whole genome shotgun (WGS) entry which is preliminary data.</text>
</comment>
<dbReference type="InterPro" id="IPR002052">
    <property type="entry name" value="DNA_methylase_N6_adenine_CS"/>
</dbReference>
<evidence type="ECO:0000313" key="8">
    <source>
        <dbReference type="Proteomes" id="UP001596163"/>
    </source>
</evidence>
<dbReference type="PROSITE" id="PS00092">
    <property type="entry name" value="N6_MTASE"/>
    <property type="match status" value="1"/>
</dbReference>
<dbReference type="InterPro" id="IPR029063">
    <property type="entry name" value="SAM-dependent_MTases_sf"/>
</dbReference>
<dbReference type="GO" id="GO:0102559">
    <property type="term" value="F:peptide chain release factor N(5)-glutamine methyltransferase activity"/>
    <property type="evidence" value="ECO:0007669"/>
    <property type="project" value="UniProtKB-EC"/>
</dbReference>
<dbReference type="Pfam" id="PF13847">
    <property type="entry name" value="Methyltransf_31"/>
    <property type="match status" value="1"/>
</dbReference>
<dbReference type="Gene3D" id="1.10.8.10">
    <property type="entry name" value="DNA helicase RuvA subunit, C-terminal domain"/>
    <property type="match status" value="1"/>
</dbReference>
<dbReference type="CDD" id="cd02440">
    <property type="entry name" value="AdoMet_MTases"/>
    <property type="match status" value="1"/>
</dbReference>
<evidence type="ECO:0000256" key="2">
    <source>
        <dbReference type="ARBA" id="ARBA00022679"/>
    </source>
</evidence>
<evidence type="ECO:0000259" key="6">
    <source>
        <dbReference type="Pfam" id="PF17827"/>
    </source>
</evidence>
<dbReference type="InterPro" id="IPR050320">
    <property type="entry name" value="N5-glutamine_MTase"/>
</dbReference>
<dbReference type="GO" id="GO:0032259">
    <property type="term" value="P:methylation"/>
    <property type="evidence" value="ECO:0007669"/>
    <property type="project" value="UniProtKB-KW"/>
</dbReference>
<feature type="binding site" evidence="4">
    <location>
        <position position="140"/>
    </location>
    <ligand>
        <name>S-adenosyl-L-methionine</name>
        <dbReference type="ChEBI" id="CHEBI:59789"/>
    </ligand>
</feature>
<dbReference type="Pfam" id="PF17827">
    <property type="entry name" value="PrmC_N"/>
    <property type="match status" value="1"/>
</dbReference>
<sequence>MGTFSDLVKSWSSQLSLYSKTEAESLVNWLLEHHLGMRRVDMMHFLEEKDLPKALHTDLERLKTGEPIQYILGYGPFYGREFEVTHDTLIPRNETEELVHLIIKENPGRGKKILDIGTGTGCIPITLNLEMKDSEVYGLDVSEGALEVARRNAKKLHAEVNFLKCNILNDLPPLIDLDILVSNPPYVPKKDQSEMHRNVVDFEPHLALFVPDEDPLVFYRVIGEKGKRLLKKGGRLYFEIYEKAAIEIKALLEKEGYDRVTIHSDLNGKERMITANWN</sequence>
<evidence type="ECO:0000256" key="3">
    <source>
        <dbReference type="ARBA" id="ARBA00022691"/>
    </source>
</evidence>
<protein>
    <recommendedName>
        <fullName evidence="4">Release factor glutamine methyltransferase</fullName>
        <shortName evidence="4">RF MTase</shortName>
        <ecNumber evidence="4">2.1.1.297</ecNumber>
    </recommendedName>
    <alternativeName>
        <fullName evidence="4">N5-glutamine methyltransferase PrmC</fullName>
    </alternativeName>
    <alternativeName>
        <fullName evidence="4">Protein-(glutamine-N5) MTase PrmC</fullName>
    </alternativeName>
    <alternativeName>
        <fullName evidence="4">Protein-glutamine N-methyltransferase PrmC</fullName>
    </alternativeName>
</protein>
<dbReference type="InterPro" id="IPR040758">
    <property type="entry name" value="PrmC_N"/>
</dbReference>
<organism evidence="7 8">
    <name type="scientific">Algoriphagus aquatilis</name>
    <dbReference type="NCBI Taxonomy" id="490186"/>
    <lineage>
        <taxon>Bacteria</taxon>
        <taxon>Pseudomonadati</taxon>
        <taxon>Bacteroidota</taxon>
        <taxon>Cytophagia</taxon>
        <taxon>Cytophagales</taxon>
        <taxon>Cyclobacteriaceae</taxon>
        <taxon>Algoriphagus</taxon>
    </lineage>
</organism>
<dbReference type="SUPFAM" id="SSF53335">
    <property type="entry name" value="S-adenosyl-L-methionine-dependent methyltransferases"/>
    <property type="match status" value="1"/>
</dbReference>
<dbReference type="EC" id="2.1.1.297" evidence="4"/>
<dbReference type="HAMAP" id="MF_02126">
    <property type="entry name" value="RF_methyltr_PrmC"/>
    <property type="match status" value="1"/>
</dbReference>
<dbReference type="InterPro" id="IPR025714">
    <property type="entry name" value="Methyltranfer_dom"/>
</dbReference>
<dbReference type="NCBIfam" id="TIGR03534">
    <property type="entry name" value="RF_mod_PrmC"/>
    <property type="match status" value="1"/>
</dbReference>
<dbReference type="InterPro" id="IPR019874">
    <property type="entry name" value="RF_methyltr_PrmC"/>
</dbReference>
<name>A0ABW0BWA2_9BACT</name>
<dbReference type="InterPro" id="IPR004556">
    <property type="entry name" value="HemK-like"/>
</dbReference>
<feature type="binding site" evidence="4">
    <location>
        <begin position="117"/>
        <end position="121"/>
    </location>
    <ligand>
        <name>S-adenosyl-L-methionine</name>
        <dbReference type="ChEBI" id="CHEBI:59789"/>
    </ligand>
</feature>
<evidence type="ECO:0000256" key="4">
    <source>
        <dbReference type="HAMAP-Rule" id="MF_02126"/>
    </source>
</evidence>
<evidence type="ECO:0000256" key="1">
    <source>
        <dbReference type="ARBA" id="ARBA00022603"/>
    </source>
</evidence>
<keyword evidence="1 4" id="KW-0489">Methyltransferase</keyword>
<feature type="domain" description="Release factor glutamine methyltransferase N-terminal" evidence="6">
    <location>
        <begin position="7"/>
        <end position="73"/>
    </location>
</feature>
<comment type="catalytic activity">
    <reaction evidence="4">
        <text>L-glutaminyl-[peptide chain release factor] + S-adenosyl-L-methionine = N(5)-methyl-L-glutaminyl-[peptide chain release factor] + S-adenosyl-L-homocysteine + H(+)</text>
        <dbReference type="Rhea" id="RHEA:42896"/>
        <dbReference type="Rhea" id="RHEA-COMP:10271"/>
        <dbReference type="Rhea" id="RHEA-COMP:10272"/>
        <dbReference type="ChEBI" id="CHEBI:15378"/>
        <dbReference type="ChEBI" id="CHEBI:30011"/>
        <dbReference type="ChEBI" id="CHEBI:57856"/>
        <dbReference type="ChEBI" id="CHEBI:59789"/>
        <dbReference type="ChEBI" id="CHEBI:61891"/>
        <dbReference type="EC" id="2.1.1.297"/>
    </reaction>
</comment>
<evidence type="ECO:0000259" key="5">
    <source>
        <dbReference type="Pfam" id="PF13847"/>
    </source>
</evidence>
<dbReference type="PANTHER" id="PTHR18895">
    <property type="entry name" value="HEMK METHYLTRANSFERASE"/>
    <property type="match status" value="1"/>
</dbReference>
<accession>A0ABW0BWA2</accession>